<gene>
    <name evidence="1" type="ORF">MYCFIDRAFT_79614</name>
</gene>
<dbReference type="Proteomes" id="UP000016932">
    <property type="component" value="Unassembled WGS sequence"/>
</dbReference>
<dbReference type="RefSeq" id="XP_007930042.1">
    <property type="nucleotide sequence ID" value="XM_007931851.1"/>
</dbReference>
<proteinExistence type="predicted"/>
<dbReference type="VEuPathDB" id="FungiDB:MYCFIDRAFT_79614"/>
<accession>M2ZJM0</accession>
<reference evidence="1 2" key="1">
    <citation type="journal article" date="2012" name="PLoS Pathog.">
        <title>Diverse lifestyles and strategies of plant pathogenesis encoded in the genomes of eighteen Dothideomycetes fungi.</title>
        <authorList>
            <person name="Ohm R.A."/>
            <person name="Feau N."/>
            <person name="Henrissat B."/>
            <person name="Schoch C.L."/>
            <person name="Horwitz B.A."/>
            <person name="Barry K.W."/>
            <person name="Condon B.J."/>
            <person name="Copeland A.C."/>
            <person name="Dhillon B."/>
            <person name="Glaser F."/>
            <person name="Hesse C.N."/>
            <person name="Kosti I."/>
            <person name="LaButti K."/>
            <person name="Lindquist E.A."/>
            <person name="Lucas S."/>
            <person name="Salamov A.A."/>
            <person name="Bradshaw R.E."/>
            <person name="Ciuffetti L."/>
            <person name="Hamelin R.C."/>
            <person name="Kema G.H.J."/>
            <person name="Lawrence C."/>
            <person name="Scott J.A."/>
            <person name="Spatafora J.W."/>
            <person name="Turgeon B.G."/>
            <person name="de Wit P.J.G.M."/>
            <person name="Zhong S."/>
            <person name="Goodwin S.B."/>
            <person name="Grigoriev I.V."/>
        </authorList>
    </citation>
    <scope>NUCLEOTIDE SEQUENCE [LARGE SCALE GENOMIC DNA]</scope>
    <source>
        <strain evidence="1 2">CIRAD86</strain>
    </source>
</reference>
<dbReference type="AlphaFoldDB" id="M2ZJM0"/>
<name>M2ZJM0_PSEFD</name>
<protein>
    <submittedName>
        <fullName evidence="1">Uncharacterized protein</fullName>
    </submittedName>
</protein>
<evidence type="ECO:0000313" key="1">
    <source>
        <dbReference type="EMBL" id="EME79284.1"/>
    </source>
</evidence>
<dbReference type="OrthoDB" id="5343383at2759"/>
<dbReference type="HOGENOM" id="CLU_1262026_0_0_1"/>
<organism evidence="1 2">
    <name type="scientific">Pseudocercospora fijiensis (strain CIRAD86)</name>
    <name type="common">Black leaf streak disease fungus</name>
    <name type="synonym">Mycosphaerella fijiensis</name>
    <dbReference type="NCBI Taxonomy" id="383855"/>
    <lineage>
        <taxon>Eukaryota</taxon>
        <taxon>Fungi</taxon>
        <taxon>Dikarya</taxon>
        <taxon>Ascomycota</taxon>
        <taxon>Pezizomycotina</taxon>
        <taxon>Dothideomycetes</taxon>
        <taxon>Dothideomycetidae</taxon>
        <taxon>Mycosphaerellales</taxon>
        <taxon>Mycosphaerellaceae</taxon>
        <taxon>Pseudocercospora</taxon>
    </lineage>
</organism>
<sequence length="219" mass="25154">MENALAPRDSEYDETTILSLVTALYKALIQIGGIEESDVLWAPAEGHALDFSSLQDDARIDMRVVSLMQKLPIMRMHEQNQILPLMYAVDYRDPDHLAMSRDIDKAEYYQPPYRLNMANARPSVMVLFRARGRDDCTLLLDVADITQPFRRLHHLLVEDYGWPNAFKRDEWKRDVPNLVDEAQEAEMAHGLRVAAELRRRAAEGNGSVVITKEDAWMDL</sequence>
<dbReference type="KEGG" id="pfj:MYCFIDRAFT_79614"/>
<keyword evidence="2" id="KW-1185">Reference proteome</keyword>
<dbReference type="EMBL" id="KB446562">
    <property type="protein sequence ID" value="EME79284.1"/>
    <property type="molecule type" value="Genomic_DNA"/>
</dbReference>
<dbReference type="GeneID" id="19341611"/>
<evidence type="ECO:0000313" key="2">
    <source>
        <dbReference type="Proteomes" id="UP000016932"/>
    </source>
</evidence>